<gene>
    <name evidence="1" type="ORF">JYU34_005465</name>
</gene>
<proteinExistence type="predicted"/>
<organism evidence="1 2">
    <name type="scientific">Plutella xylostella</name>
    <name type="common">Diamondback moth</name>
    <name type="synonym">Plutella maculipennis</name>
    <dbReference type="NCBI Taxonomy" id="51655"/>
    <lineage>
        <taxon>Eukaryota</taxon>
        <taxon>Metazoa</taxon>
        <taxon>Ecdysozoa</taxon>
        <taxon>Arthropoda</taxon>
        <taxon>Hexapoda</taxon>
        <taxon>Insecta</taxon>
        <taxon>Pterygota</taxon>
        <taxon>Neoptera</taxon>
        <taxon>Endopterygota</taxon>
        <taxon>Lepidoptera</taxon>
        <taxon>Glossata</taxon>
        <taxon>Ditrysia</taxon>
        <taxon>Yponomeutoidea</taxon>
        <taxon>Plutellidae</taxon>
        <taxon>Plutella</taxon>
    </lineage>
</organism>
<evidence type="ECO:0000313" key="1">
    <source>
        <dbReference type="EMBL" id="KAG7309494.1"/>
    </source>
</evidence>
<dbReference type="Proteomes" id="UP000823941">
    <property type="component" value="Chromosome 7"/>
</dbReference>
<comment type="caution">
    <text evidence="1">The sequence shown here is derived from an EMBL/GenBank/DDBJ whole genome shotgun (WGS) entry which is preliminary data.</text>
</comment>
<evidence type="ECO:0000313" key="2">
    <source>
        <dbReference type="Proteomes" id="UP000823941"/>
    </source>
</evidence>
<accession>A0ABQ7QWV6</accession>
<sequence length="105" mass="11868">MNEAHDDDDDDIADNRNTRQCTRINLKNSLLIISPLKNLVTKKRTRIPHISRPVPSRVRPWNVVHARSRTVGAISHPVRGPALDRHSFVSRASVLYGSAHRSCTQ</sequence>
<protein>
    <submittedName>
        <fullName evidence="1">Uncharacterized protein</fullName>
    </submittedName>
</protein>
<keyword evidence="2" id="KW-1185">Reference proteome</keyword>
<dbReference type="EMBL" id="JAHIBW010000007">
    <property type="protein sequence ID" value="KAG7309494.1"/>
    <property type="molecule type" value="Genomic_DNA"/>
</dbReference>
<reference evidence="1 2" key="1">
    <citation type="submission" date="2021-06" db="EMBL/GenBank/DDBJ databases">
        <title>A haploid diamondback moth (Plutella xylostella L.) genome assembly resolves 31 chromosomes and identifies a diamide resistance mutation.</title>
        <authorList>
            <person name="Ward C.M."/>
            <person name="Perry K.D."/>
            <person name="Baker G."/>
            <person name="Powis K."/>
            <person name="Heckel D.G."/>
            <person name="Baxter S.W."/>
        </authorList>
    </citation>
    <scope>NUCLEOTIDE SEQUENCE [LARGE SCALE GENOMIC DNA]</scope>
    <source>
        <strain evidence="1 2">LV</strain>
        <tissue evidence="1">Single pupa</tissue>
    </source>
</reference>
<name>A0ABQ7QWV6_PLUXY</name>